<protein>
    <submittedName>
        <fullName evidence="1">Uncharacterized protein</fullName>
    </submittedName>
</protein>
<reference evidence="1 2" key="1">
    <citation type="journal article" date="2021" name="BMC Biol.">
        <title>Horizontally acquired antibacterial genes associated with adaptive radiation of ladybird beetles.</title>
        <authorList>
            <person name="Li H.S."/>
            <person name="Tang X.F."/>
            <person name="Huang Y.H."/>
            <person name="Xu Z.Y."/>
            <person name="Chen M.L."/>
            <person name="Du X.Y."/>
            <person name="Qiu B.Y."/>
            <person name="Chen P.T."/>
            <person name="Zhang W."/>
            <person name="Slipinski A."/>
            <person name="Escalona H.E."/>
            <person name="Waterhouse R.M."/>
            <person name="Zwick A."/>
            <person name="Pang H."/>
        </authorList>
    </citation>
    <scope>NUCLEOTIDE SEQUENCE [LARGE SCALE GENOMIC DNA]</scope>
    <source>
        <strain evidence="1">SYSU2018</strain>
    </source>
</reference>
<keyword evidence="2" id="KW-1185">Reference proteome</keyword>
<evidence type="ECO:0000313" key="1">
    <source>
        <dbReference type="EMBL" id="KAL3267549.1"/>
    </source>
</evidence>
<sequence>MTGCLNGLLPRTPDWQADGPRCSRQNIQSQMNLMGESGQHYRAVDDINIWINKKLPVIDISIARKYVDMIVPYYTKQWQQVVIQMINY</sequence>
<gene>
    <name evidence="1" type="ORF">HHI36_011669</name>
</gene>
<proteinExistence type="predicted"/>
<dbReference type="EMBL" id="JABFTP020000001">
    <property type="protein sequence ID" value="KAL3267549.1"/>
    <property type="molecule type" value="Genomic_DNA"/>
</dbReference>
<name>A0ABD2MMB7_9CUCU</name>
<comment type="caution">
    <text evidence="1">The sequence shown here is derived from an EMBL/GenBank/DDBJ whole genome shotgun (WGS) entry which is preliminary data.</text>
</comment>
<accession>A0ABD2MMB7</accession>
<dbReference type="Proteomes" id="UP001516400">
    <property type="component" value="Unassembled WGS sequence"/>
</dbReference>
<organism evidence="1 2">
    <name type="scientific">Cryptolaemus montrouzieri</name>
    <dbReference type="NCBI Taxonomy" id="559131"/>
    <lineage>
        <taxon>Eukaryota</taxon>
        <taxon>Metazoa</taxon>
        <taxon>Ecdysozoa</taxon>
        <taxon>Arthropoda</taxon>
        <taxon>Hexapoda</taxon>
        <taxon>Insecta</taxon>
        <taxon>Pterygota</taxon>
        <taxon>Neoptera</taxon>
        <taxon>Endopterygota</taxon>
        <taxon>Coleoptera</taxon>
        <taxon>Polyphaga</taxon>
        <taxon>Cucujiformia</taxon>
        <taxon>Coccinelloidea</taxon>
        <taxon>Coccinellidae</taxon>
        <taxon>Scymninae</taxon>
        <taxon>Scymnini</taxon>
        <taxon>Cryptolaemus</taxon>
    </lineage>
</organism>
<evidence type="ECO:0000313" key="2">
    <source>
        <dbReference type="Proteomes" id="UP001516400"/>
    </source>
</evidence>
<dbReference type="AlphaFoldDB" id="A0ABD2MMB7"/>